<feature type="non-terminal residue" evidence="1">
    <location>
        <position position="52"/>
    </location>
</feature>
<dbReference type="EMBL" id="KZ084262">
    <property type="protein sequence ID" value="OSC96160.1"/>
    <property type="molecule type" value="Genomic_DNA"/>
</dbReference>
<keyword evidence="2" id="KW-1185">Reference proteome</keyword>
<dbReference type="AlphaFoldDB" id="A0A1Y2I700"/>
<gene>
    <name evidence="1" type="ORF">PYCCODRAFT_1335184</name>
</gene>
<name>A0A1Y2I700_TRAC3</name>
<sequence length="52" mass="5705">GKVYVDTALCFGLTSSAGVFGSIADMLVAIYHTYGFGSIRKWVNDFFVIRLP</sequence>
<organism evidence="1 2">
    <name type="scientific">Trametes coccinea (strain BRFM310)</name>
    <name type="common">Pycnoporus coccineus</name>
    <dbReference type="NCBI Taxonomy" id="1353009"/>
    <lineage>
        <taxon>Eukaryota</taxon>
        <taxon>Fungi</taxon>
        <taxon>Dikarya</taxon>
        <taxon>Basidiomycota</taxon>
        <taxon>Agaricomycotina</taxon>
        <taxon>Agaricomycetes</taxon>
        <taxon>Polyporales</taxon>
        <taxon>Polyporaceae</taxon>
        <taxon>Trametes</taxon>
    </lineage>
</organism>
<evidence type="ECO:0000313" key="2">
    <source>
        <dbReference type="Proteomes" id="UP000193067"/>
    </source>
</evidence>
<protein>
    <submittedName>
        <fullName evidence="1">Uncharacterized protein</fullName>
    </submittedName>
</protein>
<accession>A0A1Y2I700</accession>
<dbReference type="OrthoDB" id="3248529at2759"/>
<reference evidence="1 2" key="1">
    <citation type="journal article" date="2015" name="Biotechnol. Biofuels">
        <title>Enhanced degradation of softwood versus hardwood by the white-rot fungus Pycnoporus coccineus.</title>
        <authorList>
            <person name="Couturier M."/>
            <person name="Navarro D."/>
            <person name="Chevret D."/>
            <person name="Henrissat B."/>
            <person name="Piumi F."/>
            <person name="Ruiz-Duenas F.J."/>
            <person name="Martinez A.T."/>
            <person name="Grigoriev I.V."/>
            <person name="Riley R."/>
            <person name="Lipzen A."/>
            <person name="Berrin J.G."/>
            <person name="Master E.R."/>
            <person name="Rosso M.N."/>
        </authorList>
    </citation>
    <scope>NUCLEOTIDE SEQUENCE [LARGE SCALE GENOMIC DNA]</scope>
    <source>
        <strain evidence="1 2">BRFM310</strain>
    </source>
</reference>
<dbReference type="STRING" id="1353009.A0A1Y2I700"/>
<feature type="non-terminal residue" evidence="1">
    <location>
        <position position="1"/>
    </location>
</feature>
<proteinExistence type="predicted"/>
<dbReference type="Proteomes" id="UP000193067">
    <property type="component" value="Unassembled WGS sequence"/>
</dbReference>
<evidence type="ECO:0000313" key="1">
    <source>
        <dbReference type="EMBL" id="OSC96160.1"/>
    </source>
</evidence>